<dbReference type="Gene3D" id="3.40.50.1820">
    <property type="entry name" value="alpha/beta hydrolase"/>
    <property type="match status" value="1"/>
</dbReference>
<dbReference type="InterPro" id="IPR029058">
    <property type="entry name" value="AB_hydrolase_fold"/>
</dbReference>
<dbReference type="PANTHER" id="PTHR46623">
    <property type="entry name" value="CARBOXYMETHYLENEBUTENOLIDASE-RELATED"/>
    <property type="match status" value="1"/>
</dbReference>
<dbReference type="InterPro" id="IPR002925">
    <property type="entry name" value="Dienelactn_hydro"/>
</dbReference>
<dbReference type="Pfam" id="PF01738">
    <property type="entry name" value="DLH"/>
    <property type="match status" value="1"/>
</dbReference>
<dbReference type="EMBL" id="CADCTF010000038">
    <property type="protein sequence ID" value="CAA9224200.1"/>
    <property type="molecule type" value="Genomic_DNA"/>
</dbReference>
<dbReference type="AlphaFoldDB" id="A0A6J4HGL6"/>
<reference evidence="2" key="1">
    <citation type="submission" date="2020-02" db="EMBL/GenBank/DDBJ databases">
        <authorList>
            <person name="Meier V. D."/>
        </authorList>
    </citation>
    <scope>NUCLEOTIDE SEQUENCE</scope>
    <source>
        <strain evidence="2">AVDCRST_MAG50</strain>
    </source>
</reference>
<dbReference type="SUPFAM" id="SSF53474">
    <property type="entry name" value="alpha/beta-Hydrolases"/>
    <property type="match status" value="1"/>
</dbReference>
<evidence type="ECO:0000259" key="1">
    <source>
        <dbReference type="Pfam" id="PF01738"/>
    </source>
</evidence>
<organism evidence="2">
    <name type="scientific">uncultured Acidimicrobiales bacterium</name>
    <dbReference type="NCBI Taxonomy" id="310071"/>
    <lineage>
        <taxon>Bacteria</taxon>
        <taxon>Bacillati</taxon>
        <taxon>Actinomycetota</taxon>
        <taxon>Acidimicrobiia</taxon>
        <taxon>Acidimicrobiales</taxon>
        <taxon>environmental samples</taxon>
    </lineage>
</organism>
<accession>A0A6J4HGL6</accession>
<dbReference type="InterPro" id="IPR051049">
    <property type="entry name" value="Dienelactone_hydrolase-like"/>
</dbReference>
<sequence length="219" mass="23388">MQIELPSGTQAELAVPPASALRGLVIAPDVGGLRPLFTDLVERLSRENTWAVCAVEPYPGQGDLGLEARLAGPLDHARLAADLRSAADELTTRADVERVAVLGFCMGGMLAYRAAGTGRFDRAVSFYGMIRPPAQWSEPGNDPLDALASPDACPTLAICGGQDRWTPAGDIQALRSLSSSVTVHEYPDADHGFVHDPSRPAHRPHDAADAWRWAVDFLA</sequence>
<proteinExistence type="predicted"/>
<dbReference type="PANTHER" id="PTHR46623:SF6">
    <property type="entry name" value="ALPHA_BETA-HYDROLASES SUPERFAMILY PROTEIN"/>
    <property type="match status" value="1"/>
</dbReference>
<evidence type="ECO:0000313" key="2">
    <source>
        <dbReference type="EMBL" id="CAA9224200.1"/>
    </source>
</evidence>
<name>A0A6J4HGL6_9ACTN</name>
<dbReference type="GO" id="GO:0016787">
    <property type="term" value="F:hydrolase activity"/>
    <property type="evidence" value="ECO:0007669"/>
    <property type="project" value="InterPro"/>
</dbReference>
<gene>
    <name evidence="2" type="ORF">AVDCRST_MAG50-742</name>
</gene>
<feature type="domain" description="Dienelactone hydrolase" evidence="1">
    <location>
        <begin position="12"/>
        <end position="218"/>
    </location>
</feature>
<protein>
    <recommendedName>
        <fullName evidence="1">Dienelactone hydrolase domain-containing protein</fullName>
    </recommendedName>
</protein>